<accession>Q6QXL0</accession>
<organism evidence="1 4">
    <name type="scientific">Agrotis segetum granulosis virus</name>
    <name type="common">AsGV</name>
    <name type="synonym">Agrotis segetum granulovirus</name>
    <dbReference type="NCBI Taxonomy" id="10464"/>
    <lineage>
        <taxon>Viruses</taxon>
        <taxon>Viruses incertae sedis</taxon>
        <taxon>Naldaviricetes</taxon>
        <taxon>Lefavirales</taxon>
        <taxon>Baculoviridae</taxon>
        <taxon>Betabaculovirus</taxon>
        <taxon>Betabaculovirus agsegetum</taxon>
    </lineage>
</organism>
<organismHost>
    <name type="scientific">Agrotis segetum</name>
    <name type="common">Turnip moth</name>
    <dbReference type="NCBI Taxonomy" id="47767"/>
</organismHost>
<name>Q6QXL0_GVAS</name>
<reference evidence="3 5" key="3">
    <citation type="submission" date="2015-05" db="EMBL/GenBank/DDBJ databases">
        <title>Complete Sequence of an Agrotis segetum granulovirus isolate from Europe.</title>
        <authorList>
            <person name="Gueli Alletti G."/>
            <person name="Wennmann J.T."/>
            <person name="Jehle J.A."/>
        </authorList>
    </citation>
    <scope>NUCLEOTIDE SEQUENCE [LARGE SCALE GENOMIC DNA]</scope>
    <source>
        <strain evidence="3 5">DA</strain>
    </source>
</reference>
<sequence length="124" mass="14281">MDNYAPDGAHRHYELERVQKEILQQHKRIESQLNLLRDNLRSIGNTVMGNGTTNDNGYVVHTRTALNNNYPSYNNPNYLAINRADQPANLCSPTAAARPSAAYYNNNNRYNRNVNYRNNRIVPF</sequence>
<evidence type="ECO:0000313" key="3">
    <source>
        <dbReference type="EMBL" id="AKN63378.1"/>
    </source>
</evidence>
<protein>
    <submittedName>
        <fullName evidence="1">ORF90</fullName>
    </submittedName>
</protein>
<dbReference type="Proteomes" id="UP000232958">
    <property type="component" value="Segment"/>
</dbReference>
<proteinExistence type="predicted"/>
<keyword evidence="5" id="KW-1185">Reference proteome</keyword>
<evidence type="ECO:0000313" key="5">
    <source>
        <dbReference type="Proteomes" id="UP000232958"/>
    </source>
</evidence>
<dbReference type="EMBL" id="KR584663">
    <property type="protein sequence ID" value="AKN63378.1"/>
    <property type="molecule type" value="Genomic_DNA"/>
</dbReference>
<gene>
    <name evidence="1" type="primary">ORF90</name>
    <name evidence="2" type="ORF">AsGV102</name>
    <name evidence="3" type="ORF">AsGV104</name>
    <name evidence="1" type="ORF">AsGVgp090</name>
</gene>
<dbReference type="OrthoDB" id="19972at10239"/>
<dbReference type="EMBL" id="KC994902">
    <property type="protein sequence ID" value="AHN92141.1"/>
    <property type="molecule type" value="Genomic_DNA"/>
</dbReference>
<reference evidence="1 4" key="1">
    <citation type="submission" date="2004-09" db="EMBL/GenBank/DDBJ databases">
        <authorList>
            <person name="Ai X.L."/>
            <person name="Wang Z.F."/>
            <person name="Wang B."/>
            <person name="Zhang W."/>
            <person name="Li F."/>
            <person name="Fu J.H."/>
            <person name="Cui C.S."/>
            <person name="Shi Y.H."/>
            <person name="He M."/>
        </authorList>
    </citation>
    <scope>NUCLEOTIDE SEQUENCE [LARGE SCALE GENOMIC DNA]</scope>
</reference>
<dbReference type="Proteomes" id="UP000202635">
    <property type="component" value="Genome"/>
</dbReference>
<evidence type="ECO:0000313" key="1">
    <source>
        <dbReference type="EMBL" id="AAS82648.1"/>
    </source>
</evidence>
<evidence type="ECO:0000313" key="2">
    <source>
        <dbReference type="EMBL" id="AHN92141.1"/>
    </source>
</evidence>
<reference evidence="2" key="2">
    <citation type="journal article" date="2014" name="Arch. Virol.">
        <title>Complete genome sequence of Agrotis segetum granulovirus Shanghai strain.</title>
        <authorList>
            <person name="Zhang X."/>
            <person name="Liang Z."/>
            <person name="Yin X."/>
            <person name="Wang J."/>
            <person name="Shao X."/>
        </authorList>
    </citation>
    <scope>NUCLEOTIDE SEQUENCE</scope>
    <source>
        <strain evidence="2">L1</strain>
    </source>
</reference>
<evidence type="ECO:0000313" key="4">
    <source>
        <dbReference type="Proteomes" id="UP000202635"/>
    </source>
</evidence>
<dbReference type="EMBL" id="AY522332">
    <property type="protein sequence ID" value="AAS82648.1"/>
    <property type="molecule type" value="Genomic_DNA"/>
</dbReference>